<dbReference type="HOGENOM" id="CLU_2936667_0_0_11"/>
<keyword evidence="2" id="KW-1185">Reference proteome</keyword>
<sequence length="60" mass="6444">MISRFCIGAVRYPVVFWFAVAGISGGADHDDAMSHPVLVARDGARLHAGARILSLRECFG</sequence>
<protein>
    <submittedName>
        <fullName evidence="1">Uncharacterized protein</fullName>
    </submittedName>
</protein>
<dbReference type="AlphaFoldDB" id="L7VD51"/>
<dbReference type="EMBL" id="CP003899">
    <property type="protein sequence ID" value="AGC64167.1"/>
    <property type="molecule type" value="Genomic_DNA"/>
</dbReference>
<accession>L7VD51</accession>
<proteinExistence type="predicted"/>
<dbReference type="PATRIC" id="fig|459424.11.peg.4788"/>
<gene>
    <name evidence="1" type="ordered locus">MULP_04649</name>
</gene>
<evidence type="ECO:0000313" key="2">
    <source>
        <dbReference type="Proteomes" id="UP000011157"/>
    </source>
</evidence>
<name>L7VD51_MYCL1</name>
<reference evidence="1 2" key="1">
    <citation type="journal article" date="2013" name="J. Bacteriol.">
        <title>Complete Genome Sequence of the Frog Pathogen Mycobacterium ulcerans Ecovar Liflandii.</title>
        <authorList>
            <person name="Tobias N.J."/>
            <person name="Doig K.D."/>
            <person name="Medema M.H."/>
            <person name="Chen H."/>
            <person name="Haring V."/>
            <person name="Moore R."/>
            <person name="Seemann T."/>
            <person name="Stinear T.P."/>
        </authorList>
    </citation>
    <scope>NUCLEOTIDE SEQUENCE [LARGE SCALE GENOMIC DNA]</scope>
    <source>
        <strain evidence="1 2">128FXT</strain>
    </source>
</reference>
<evidence type="ECO:0000313" key="1">
    <source>
        <dbReference type="EMBL" id="AGC64167.1"/>
    </source>
</evidence>
<dbReference type="KEGG" id="mli:MULP_04649"/>
<dbReference type="Proteomes" id="UP000011157">
    <property type="component" value="Chromosome"/>
</dbReference>
<organism evidence="1 2">
    <name type="scientific">Mycobacterium liflandii (strain 128FXT)</name>
    <dbReference type="NCBI Taxonomy" id="459424"/>
    <lineage>
        <taxon>Bacteria</taxon>
        <taxon>Bacillati</taxon>
        <taxon>Actinomycetota</taxon>
        <taxon>Actinomycetes</taxon>
        <taxon>Mycobacteriales</taxon>
        <taxon>Mycobacteriaceae</taxon>
        <taxon>Mycobacterium</taxon>
        <taxon>Mycobacterium ulcerans group</taxon>
    </lineage>
</organism>